<proteinExistence type="predicted"/>
<dbReference type="Proteomes" id="UP000789706">
    <property type="component" value="Unassembled WGS sequence"/>
</dbReference>
<feature type="region of interest" description="Disordered" evidence="1">
    <location>
        <begin position="108"/>
        <end position="146"/>
    </location>
</feature>
<dbReference type="OrthoDB" id="2393627at2759"/>
<dbReference type="InterPro" id="IPR028265">
    <property type="entry name" value="TTDN1/SICKLE"/>
</dbReference>
<evidence type="ECO:0000313" key="2">
    <source>
        <dbReference type="EMBL" id="CAG8516729.1"/>
    </source>
</evidence>
<reference evidence="2" key="1">
    <citation type="submission" date="2021-06" db="EMBL/GenBank/DDBJ databases">
        <authorList>
            <person name="Kallberg Y."/>
            <person name="Tangrot J."/>
            <person name="Rosling A."/>
        </authorList>
    </citation>
    <scope>NUCLEOTIDE SEQUENCE</scope>
    <source>
        <strain evidence="2">AZ414A</strain>
    </source>
</reference>
<evidence type="ECO:0000313" key="3">
    <source>
        <dbReference type="Proteomes" id="UP000789706"/>
    </source>
</evidence>
<accession>A0A9N9A4Q3</accession>
<evidence type="ECO:0000256" key="1">
    <source>
        <dbReference type="SAM" id="MobiDB-lite"/>
    </source>
</evidence>
<comment type="caution">
    <text evidence="2">The sequence shown here is derived from an EMBL/GenBank/DDBJ whole genome shotgun (WGS) entry which is preliminary data.</text>
</comment>
<protein>
    <submittedName>
        <fullName evidence="2">3292_t:CDS:1</fullName>
    </submittedName>
</protein>
<gene>
    <name evidence="2" type="ORF">DEBURN_LOCUS5455</name>
</gene>
<dbReference type="AlphaFoldDB" id="A0A9N9A4Q3"/>
<dbReference type="Pfam" id="PF15502">
    <property type="entry name" value="MPLKIP"/>
    <property type="match status" value="1"/>
</dbReference>
<feature type="compositionally biased region" description="Polar residues" evidence="1">
    <location>
        <begin position="8"/>
        <end position="28"/>
    </location>
</feature>
<name>A0A9N9A4Q3_9GLOM</name>
<dbReference type="EMBL" id="CAJVPK010000487">
    <property type="protein sequence ID" value="CAG8516729.1"/>
    <property type="molecule type" value="Genomic_DNA"/>
</dbReference>
<organism evidence="2 3">
    <name type="scientific">Diversispora eburnea</name>
    <dbReference type="NCBI Taxonomy" id="1213867"/>
    <lineage>
        <taxon>Eukaryota</taxon>
        <taxon>Fungi</taxon>
        <taxon>Fungi incertae sedis</taxon>
        <taxon>Mucoromycota</taxon>
        <taxon>Glomeromycotina</taxon>
        <taxon>Glomeromycetes</taxon>
        <taxon>Diversisporales</taxon>
        <taxon>Diversisporaceae</taxon>
        <taxon>Diversispora</taxon>
    </lineage>
</organism>
<keyword evidence="3" id="KW-1185">Reference proteome</keyword>
<sequence>MADEKQTSVETQFTKVSTEEGSNFSQSPSRPPLPKSFLAFNPSRPSVNVDEFVDPLALDHNIALRGNFEKTFGNSRQTDHGLQSQQRYFKQNFENNFGNLRKSDYGFRTYQQNSKGNRSPGKRDNKNRNNMFNPKVSKKPRFEDNNVKPNISKYFKESFLEDPWAHLFSMK</sequence>
<feature type="region of interest" description="Disordered" evidence="1">
    <location>
        <begin position="1"/>
        <end position="37"/>
    </location>
</feature>